<dbReference type="Gene3D" id="3.90.230.10">
    <property type="entry name" value="Creatinase/methionine aminopeptidase superfamily"/>
    <property type="match status" value="1"/>
</dbReference>
<evidence type="ECO:0000256" key="3">
    <source>
        <dbReference type="ARBA" id="ARBA00022801"/>
    </source>
</evidence>
<keyword evidence="3" id="KW-0378">Hydrolase</keyword>
<evidence type="ECO:0000313" key="7">
    <source>
        <dbReference type="EMBL" id="SDO80066.1"/>
    </source>
</evidence>
<dbReference type="InterPro" id="IPR033740">
    <property type="entry name" value="Pept_M24B"/>
</dbReference>
<evidence type="ECO:0000256" key="2">
    <source>
        <dbReference type="ARBA" id="ARBA00022723"/>
    </source>
</evidence>
<name>A0A1H0MIH8_9HYPH</name>
<feature type="domain" description="Peptidase M24 C-terminal" evidence="6">
    <location>
        <begin position="544"/>
        <end position="603"/>
    </location>
</feature>
<dbReference type="Proteomes" id="UP000198795">
    <property type="component" value="Unassembled WGS sequence"/>
</dbReference>
<dbReference type="Pfam" id="PF01321">
    <property type="entry name" value="Creatinase_N"/>
    <property type="match status" value="1"/>
</dbReference>
<dbReference type="InterPro" id="IPR000994">
    <property type="entry name" value="Pept_M24"/>
</dbReference>
<dbReference type="Pfam" id="PF16189">
    <property type="entry name" value="Creatinase_N_2"/>
    <property type="match status" value="1"/>
</dbReference>
<evidence type="ECO:0000259" key="4">
    <source>
        <dbReference type="Pfam" id="PF00557"/>
    </source>
</evidence>
<dbReference type="Pfam" id="PF00557">
    <property type="entry name" value="Peptidase_M24"/>
    <property type="match status" value="1"/>
</dbReference>
<feature type="domain" description="Creatinase N-terminal" evidence="5">
    <location>
        <begin position="17"/>
        <end position="149"/>
    </location>
</feature>
<evidence type="ECO:0000259" key="5">
    <source>
        <dbReference type="Pfam" id="PF01321"/>
    </source>
</evidence>
<keyword evidence="2" id="KW-0479">Metal-binding</keyword>
<dbReference type="InterPro" id="IPR032416">
    <property type="entry name" value="Peptidase_M24_C"/>
</dbReference>
<organism evidence="7 8">
    <name type="scientific">Filomicrobium insigne</name>
    <dbReference type="NCBI Taxonomy" id="418854"/>
    <lineage>
        <taxon>Bacteria</taxon>
        <taxon>Pseudomonadati</taxon>
        <taxon>Pseudomonadota</taxon>
        <taxon>Alphaproteobacteria</taxon>
        <taxon>Hyphomicrobiales</taxon>
        <taxon>Hyphomicrobiaceae</taxon>
        <taxon>Filomicrobium</taxon>
    </lineage>
</organism>
<gene>
    <name evidence="7" type="ORF">SAMN04488061_1693</name>
</gene>
<accession>A0A1H0MIH8</accession>
<dbReference type="SUPFAM" id="SSF55920">
    <property type="entry name" value="Creatinase/aminopeptidase"/>
    <property type="match status" value="1"/>
</dbReference>
<dbReference type="Pfam" id="PF16188">
    <property type="entry name" value="Peptidase_M24_C"/>
    <property type="match status" value="1"/>
</dbReference>
<dbReference type="InterPro" id="IPR000587">
    <property type="entry name" value="Creatinase_N"/>
</dbReference>
<dbReference type="SUPFAM" id="SSF53092">
    <property type="entry name" value="Creatinase/prolidase N-terminal domain"/>
    <property type="match status" value="2"/>
</dbReference>
<dbReference type="PANTHER" id="PTHR43763:SF6">
    <property type="entry name" value="XAA-PRO AMINOPEPTIDASE 1"/>
    <property type="match status" value="1"/>
</dbReference>
<dbReference type="InterPro" id="IPR029149">
    <property type="entry name" value="Creatin/AminoP/Spt16_N"/>
</dbReference>
<evidence type="ECO:0000313" key="8">
    <source>
        <dbReference type="Proteomes" id="UP000198795"/>
    </source>
</evidence>
<dbReference type="GO" id="GO:0004177">
    <property type="term" value="F:aminopeptidase activity"/>
    <property type="evidence" value="ECO:0007669"/>
    <property type="project" value="UniProtKB-KW"/>
</dbReference>
<comment type="similarity">
    <text evidence="1">Belongs to the peptidase M24B family.</text>
</comment>
<keyword evidence="8" id="KW-1185">Reference proteome</keyword>
<protein>
    <submittedName>
        <fullName evidence="7">Xaa-Pro aminopeptidase</fullName>
    </submittedName>
</protein>
<proteinExistence type="inferred from homology"/>
<dbReference type="RefSeq" id="WP_090227989.1">
    <property type="nucleotide sequence ID" value="NZ_FNJC01000002.1"/>
</dbReference>
<evidence type="ECO:0000256" key="1">
    <source>
        <dbReference type="ARBA" id="ARBA00008766"/>
    </source>
</evidence>
<keyword evidence="7" id="KW-0031">Aminopeptidase</keyword>
<feature type="domain" description="Peptidase M24" evidence="4">
    <location>
        <begin position="321"/>
        <end position="534"/>
    </location>
</feature>
<dbReference type="InterPro" id="IPR036005">
    <property type="entry name" value="Creatinase/aminopeptidase-like"/>
</dbReference>
<dbReference type="PANTHER" id="PTHR43763">
    <property type="entry name" value="XAA-PRO AMINOPEPTIDASE 1"/>
    <property type="match status" value="1"/>
</dbReference>
<dbReference type="EMBL" id="FNJC01000002">
    <property type="protein sequence ID" value="SDO80066.1"/>
    <property type="molecule type" value="Genomic_DNA"/>
</dbReference>
<sequence>MFQTFETRSDPTLAAARVSRLREEMQRRKLDAYLIPRADEHQGEYVPPCAERLHWLTGFSGSAGSAVVTHDTAAVFVDGRYTVQARQEVDTKIFEIVPMAKTRAEDWIPQNLSFGARIGFDPKLFTIAQIERLQSRLKPHGIKVTPVATNLIDKLWGKDRPAPPAGPIIPHPLEFAGTSSADKVEEVQKRLADDEQDVVVLTSPDSIAWLLNARGSDVAHNPVFLSFAIVPRRGKVELFVDPKKVDKSLREHLRPVAKILAPDKLAERLSDLKSQKKRVRLDPNAASWFFAQKLGGARRIARGSDPCTALKAIKNATEIAGMRMAHERDGVAVSQFLCWLDREAAKGSLDEITAAQTLEDFRRQTNLLREISFDTISGSGPNGAIVHYRVSTQSNRQLKQGELFLVDSGAQYQDGTTDITRTIAIGKPTREMIERFTRVLKGHIAIATASFPKGTCGRDLDPMARRALWEASLDYDHGTGHGVGSFLSVHEGPASISKAGAVPLQPGMILSNEPGYYKEGAYGIRIENLVLVQEPKKVSSGDREMLSFETLTLAPIDRRLIDPALLTDEERAWLNAYHDRVRKTLSPLVDRETKAWLKAATAVI</sequence>
<reference evidence="7 8" key="1">
    <citation type="submission" date="2016-10" db="EMBL/GenBank/DDBJ databases">
        <authorList>
            <person name="Varghese N."/>
            <person name="Submissions S."/>
        </authorList>
    </citation>
    <scope>NUCLEOTIDE SEQUENCE [LARGE SCALE GENOMIC DNA]</scope>
    <source>
        <strain evidence="7 8">CGMCC 1.6497</strain>
    </source>
</reference>
<comment type="caution">
    <text evidence="7">The sequence shown here is derived from an EMBL/GenBank/DDBJ whole genome shotgun (WGS) entry which is preliminary data.</text>
</comment>
<dbReference type="Gene3D" id="3.40.350.10">
    <property type="entry name" value="Creatinase/prolidase N-terminal domain"/>
    <property type="match status" value="2"/>
</dbReference>
<dbReference type="InterPro" id="IPR050422">
    <property type="entry name" value="X-Pro_aminopeptidase_P"/>
</dbReference>
<keyword evidence="7" id="KW-0645">Protease</keyword>
<dbReference type="CDD" id="cd01085">
    <property type="entry name" value="APP"/>
    <property type="match status" value="1"/>
</dbReference>
<evidence type="ECO:0000259" key="6">
    <source>
        <dbReference type="Pfam" id="PF16188"/>
    </source>
</evidence>